<proteinExistence type="predicted"/>
<dbReference type="EMBL" id="JARAKH010000025">
    <property type="protein sequence ID" value="KAK8390500.1"/>
    <property type="molecule type" value="Genomic_DNA"/>
</dbReference>
<protein>
    <recommendedName>
        <fullName evidence="1">DDE-1 domain-containing protein</fullName>
    </recommendedName>
</protein>
<comment type="caution">
    <text evidence="2">The sequence shown here is derived from an EMBL/GenBank/DDBJ whole genome shotgun (WGS) entry which is preliminary data.</text>
</comment>
<dbReference type="GO" id="GO:0005634">
    <property type="term" value="C:nucleus"/>
    <property type="evidence" value="ECO:0007669"/>
    <property type="project" value="TreeGrafter"/>
</dbReference>
<keyword evidence="3" id="KW-1185">Reference proteome</keyword>
<dbReference type="GO" id="GO:0003677">
    <property type="term" value="F:DNA binding"/>
    <property type="evidence" value="ECO:0007669"/>
    <property type="project" value="TreeGrafter"/>
</dbReference>
<dbReference type="InterPro" id="IPR050863">
    <property type="entry name" value="CenT-Element_Derived"/>
</dbReference>
<dbReference type="AlphaFoldDB" id="A0AAW0TSN2"/>
<dbReference type="Proteomes" id="UP001487740">
    <property type="component" value="Unassembled WGS sequence"/>
</dbReference>
<evidence type="ECO:0000313" key="3">
    <source>
        <dbReference type="Proteomes" id="UP001487740"/>
    </source>
</evidence>
<name>A0AAW0TSN2_SCYPA</name>
<reference evidence="2 3" key="1">
    <citation type="submission" date="2023-03" db="EMBL/GenBank/DDBJ databases">
        <title>High-quality genome of Scylla paramamosain provides insights in environmental adaptation.</title>
        <authorList>
            <person name="Zhang L."/>
        </authorList>
    </citation>
    <scope>NUCLEOTIDE SEQUENCE [LARGE SCALE GENOMIC DNA]</scope>
    <source>
        <strain evidence="2">LZ_2023a</strain>
        <tissue evidence="2">Muscle</tissue>
    </source>
</reference>
<dbReference type="InterPro" id="IPR004875">
    <property type="entry name" value="DDE_SF_endonuclease_dom"/>
</dbReference>
<organism evidence="2 3">
    <name type="scientific">Scylla paramamosain</name>
    <name type="common">Mud crab</name>
    <dbReference type="NCBI Taxonomy" id="85552"/>
    <lineage>
        <taxon>Eukaryota</taxon>
        <taxon>Metazoa</taxon>
        <taxon>Ecdysozoa</taxon>
        <taxon>Arthropoda</taxon>
        <taxon>Crustacea</taxon>
        <taxon>Multicrustacea</taxon>
        <taxon>Malacostraca</taxon>
        <taxon>Eumalacostraca</taxon>
        <taxon>Eucarida</taxon>
        <taxon>Decapoda</taxon>
        <taxon>Pleocyemata</taxon>
        <taxon>Brachyura</taxon>
        <taxon>Eubrachyura</taxon>
        <taxon>Portunoidea</taxon>
        <taxon>Portunidae</taxon>
        <taxon>Portuninae</taxon>
        <taxon>Scylla</taxon>
    </lineage>
</organism>
<dbReference type="Pfam" id="PF03184">
    <property type="entry name" value="DDE_1"/>
    <property type="match status" value="1"/>
</dbReference>
<dbReference type="PANTHER" id="PTHR19303:SF73">
    <property type="entry name" value="PROTEIN PDC2"/>
    <property type="match status" value="1"/>
</dbReference>
<feature type="domain" description="DDE-1" evidence="1">
    <location>
        <begin position="11"/>
        <end position="71"/>
    </location>
</feature>
<gene>
    <name evidence="2" type="ORF">O3P69_010294</name>
</gene>
<evidence type="ECO:0000313" key="2">
    <source>
        <dbReference type="EMBL" id="KAK8390500.1"/>
    </source>
</evidence>
<evidence type="ECO:0000259" key="1">
    <source>
        <dbReference type="Pfam" id="PF03184"/>
    </source>
</evidence>
<sequence>MIYHSENPRALKILLLVDNTPSHQPSLQNLSSNIKLAFLPPNTTSLLQSCDQGLIQTFKSYYLRSVMATAVKFVHLFSGFTVDDIIQKANKQTLAYAKDLGLEEVEHDDIEQLQSHRQELTNEDQIEMKAEKQ</sequence>
<dbReference type="PANTHER" id="PTHR19303">
    <property type="entry name" value="TRANSPOSON"/>
    <property type="match status" value="1"/>
</dbReference>
<accession>A0AAW0TSN2</accession>